<comment type="caution">
    <text evidence="1">The sequence shown here is derived from an EMBL/GenBank/DDBJ whole genome shotgun (WGS) entry which is preliminary data.</text>
</comment>
<dbReference type="EMBL" id="CAJOAZ010004926">
    <property type="protein sequence ID" value="CAF4080538.1"/>
    <property type="molecule type" value="Genomic_DNA"/>
</dbReference>
<proteinExistence type="predicted"/>
<accession>A0A819TY03</accession>
<evidence type="ECO:0000313" key="2">
    <source>
        <dbReference type="Proteomes" id="UP000663844"/>
    </source>
</evidence>
<dbReference type="Proteomes" id="UP000663844">
    <property type="component" value="Unassembled WGS sequence"/>
</dbReference>
<feature type="non-terminal residue" evidence="1">
    <location>
        <position position="1"/>
    </location>
</feature>
<organism evidence="1 2">
    <name type="scientific">Adineta steineri</name>
    <dbReference type="NCBI Taxonomy" id="433720"/>
    <lineage>
        <taxon>Eukaryota</taxon>
        <taxon>Metazoa</taxon>
        <taxon>Spiralia</taxon>
        <taxon>Gnathifera</taxon>
        <taxon>Rotifera</taxon>
        <taxon>Eurotatoria</taxon>
        <taxon>Bdelloidea</taxon>
        <taxon>Adinetida</taxon>
        <taxon>Adinetidae</taxon>
        <taxon>Adineta</taxon>
    </lineage>
</organism>
<evidence type="ECO:0000313" key="1">
    <source>
        <dbReference type="EMBL" id="CAF4080538.1"/>
    </source>
</evidence>
<sequence>EITLHNDTHIENINNQQSDIIRITSTNSSNKTNIPTLNDSTSTSTNHLAYRKDSLTSRRLIDIRSHLLLNTTLDATEV</sequence>
<gene>
    <name evidence="1" type="ORF">OXD698_LOCUS34278</name>
</gene>
<reference evidence="1" key="1">
    <citation type="submission" date="2021-02" db="EMBL/GenBank/DDBJ databases">
        <authorList>
            <person name="Nowell W R."/>
        </authorList>
    </citation>
    <scope>NUCLEOTIDE SEQUENCE</scope>
</reference>
<dbReference type="AlphaFoldDB" id="A0A819TY03"/>
<protein>
    <submittedName>
        <fullName evidence="1">Uncharacterized protein</fullName>
    </submittedName>
</protein>
<name>A0A819TY03_9BILA</name>